<feature type="compositionally biased region" description="Low complexity" evidence="1">
    <location>
        <begin position="386"/>
        <end position="403"/>
    </location>
</feature>
<dbReference type="AlphaFoldDB" id="A0A067TMY5"/>
<dbReference type="STRING" id="685588.A0A067TMY5"/>
<organism evidence="2 3">
    <name type="scientific">Galerina marginata (strain CBS 339.88)</name>
    <dbReference type="NCBI Taxonomy" id="685588"/>
    <lineage>
        <taxon>Eukaryota</taxon>
        <taxon>Fungi</taxon>
        <taxon>Dikarya</taxon>
        <taxon>Basidiomycota</taxon>
        <taxon>Agaricomycotina</taxon>
        <taxon>Agaricomycetes</taxon>
        <taxon>Agaricomycetidae</taxon>
        <taxon>Agaricales</taxon>
        <taxon>Agaricineae</taxon>
        <taxon>Strophariaceae</taxon>
        <taxon>Galerina</taxon>
    </lineage>
</organism>
<feature type="region of interest" description="Disordered" evidence="1">
    <location>
        <begin position="603"/>
        <end position="668"/>
    </location>
</feature>
<feature type="compositionally biased region" description="Low complexity" evidence="1">
    <location>
        <begin position="604"/>
        <end position="627"/>
    </location>
</feature>
<feature type="region of interest" description="Disordered" evidence="1">
    <location>
        <begin position="500"/>
        <end position="574"/>
    </location>
</feature>
<evidence type="ECO:0000313" key="2">
    <source>
        <dbReference type="EMBL" id="KDR80323.1"/>
    </source>
</evidence>
<evidence type="ECO:0000256" key="1">
    <source>
        <dbReference type="SAM" id="MobiDB-lite"/>
    </source>
</evidence>
<feature type="compositionally biased region" description="Basic and acidic residues" evidence="1">
    <location>
        <begin position="631"/>
        <end position="643"/>
    </location>
</feature>
<name>A0A067TMY5_GALM3</name>
<dbReference type="OrthoDB" id="3226344at2759"/>
<gene>
    <name evidence="2" type="ORF">GALMADRAFT_208439</name>
</gene>
<evidence type="ECO:0000313" key="3">
    <source>
        <dbReference type="Proteomes" id="UP000027222"/>
    </source>
</evidence>
<sequence length="668" mass="73463">MDLHVTRSRRRCRILPSTTTGSATTSEAEELSLPCSILLDGMDVDIGRRGKAIGDGRKLLGCLRVLARRRHAGYWDNVNLSFPLPSWYIYFRIGLMSLRVPDMVNWGGTLGGWWGQWLRLQSMIVTAGCGTRQTQFWLRKEGAGLKGREIEVASKLRDGSELGQGLGRIRRIKKRRRGRMKEEDRSGRNKRFKAAGGSVDSLCLFVNCEGLEALTSIRWTKNKVIVVFCVLDARRLLETMRLEQAVTLAGLKAPKPQSAILSAPPTTFTHRRHPSAPVVVQPTRTPGLLTLSKPLKSTAQRQLPSRREPKTVSRAPKHGSGVVRAQTVTPSVEAQPVMVQAMPSTPSPQPRGRTQAKQAKEKAETYRSASQSSVRGKHGRQPSPPITAQQTAQPQTPSQAEATVVPPIKSTNLFDPFVDHSNSPPPSPLASKPSGKLARRRQQQPQFSTPSKAIPVPNSQRINPSNLSRSDPLPSRMRPVPRRSATYQDFPVCDDMTEVADNDYTLSPPPTPRRPTTNVSGPQTAPLSSRTPGAFPFIQMDLSTPPPSTTKRGNRRHQRVPSEGVFNMSSDEDVSTGPGGLVFNANANVQAILGMNLNKRSSLPSFSTPRPARAASAPQRSRESSPSYDSLSREKQLEREANEKAGYFASSMFQNSPSPEELPDPLFL</sequence>
<dbReference type="HOGENOM" id="CLU_411047_0_0_1"/>
<keyword evidence="3" id="KW-1185">Reference proteome</keyword>
<feature type="compositionally biased region" description="Polar residues" evidence="1">
    <location>
        <begin position="518"/>
        <end position="531"/>
    </location>
</feature>
<proteinExistence type="predicted"/>
<feature type="region of interest" description="Disordered" evidence="1">
    <location>
        <begin position="278"/>
        <end position="487"/>
    </location>
</feature>
<reference evidence="3" key="1">
    <citation type="journal article" date="2014" name="Proc. Natl. Acad. Sci. U.S.A.">
        <title>Extensive sampling of basidiomycete genomes demonstrates inadequacy of the white-rot/brown-rot paradigm for wood decay fungi.</title>
        <authorList>
            <person name="Riley R."/>
            <person name="Salamov A.A."/>
            <person name="Brown D.W."/>
            <person name="Nagy L.G."/>
            <person name="Floudas D."/>
            <person name="Held B.W."/>
            <person name="Levasseur A."/>
            <person name="Lombard V."/>
            <person name="Morin E."/>
            <person name="Otillar R."/>
            <person name="Lindquist E.A."/>
            <person name="Sun H."/>
            <person name="LaButti K.M."/>
            <person name="Schmutz J."/>
            <person name="Jabbour D."/>
            <person name="Luo H."/>
            <person name="Baker S.E."/>
            <person name="Pisabarro A.G."/>
            <person name="Walton J.D."/>
            <person name="Blanchette R.A."/>
            <person name="Henrissat B."/>
            <person name="Martin F."/>
            <person name="Cullen D."/>
            <person name="Hibbett D.S."/>
            <person name="Grigoriev I.V."/>
        </authorList>
    </citation>
    <scope>NUCLEOTIDE SEQUENCE [LARGE SCALE GENOMIC DNA]</scope>
    <source>
        <strain evidence="3">CBS 339.88</strain>
    </source>
</reference>
<feature type="compositionally biased region" description="Polar residues" evidence="1">
    <location>
        <begin position="443"/>
        <end position="469"/>
    </location>
</feature>
<protein>
    <submittedName>
        <fullName evidence="2">Uncharacterized protein</fullName>
    </submittedName>
</protein>
<dbReference type="Proteomes" id="UP000027222">
    <property type="component" value="Unassembled WGS sequence"/>
</dbReference>
<dbReference type="EMBL" id="KL142372">
    <property type="protein sequence ID" value="KDR80323.1"/>
    <property type="molecule type" value="Genomic_DNA"/>
</dbReference>
<accession>A0A067TMY5</accession>